<dbReference type="Proteomes" id="UP001595528">
    <property type="component" value="Unassembled WGS sequence"/>
</dbReference>
<evidence type="ECO:0000259" key="2">
    <source>
        <dbReference type="Pfam" id="PF03190"/>
    </source>
</evidence>
<feature type="region of interest" description="Disordered" evidence="1">
    <location>
        <begin position="1"/>
        <end position="27"/>
    </location>
</feature>
<dbReference type="InterPro" id="IPR024705">
    <property type="entry name" value="Ssp411"/>
</dbReference>
<dbReference type="PANTHER" id="PTHR42899">
    <property type="entry name" value="SPERMATOGENESIS-ASSOCIATED PROTEIN 20"/>
    <property type="match status" value="1"/>
</dbReference>
<dbReference type="EMBL" id="JBHRTR010000007">
    <property type="protein sequence ID" value="MFC3226154.1"/>
    <property type="molecule type" value="Genomic_DNA"/>
</dbReference>
<evidence type="ECO:0000256" key="1">
    <source>
        <dbReference type="SAM" id="MobiDB-lite"/>
    </source>
</evidence>
<keyword evidence="4" id="KW-1185">Reference proteome</keyword>
<comment type="caution">
    <text evidence="3">The sequence shown here is derived from an EMBL/GenBank/DDBJ whole genome shotgun (WGS) entry which is preliminary data.</text>
</comment>
<gene>
    <name evidence="3" type="ORF">ACFOGJ_02880</name>
</gene>
<proteinExistence type="predicted"/>
<reference evidence="4" key="1">
    <citation type="journal article" date="2019" name="Int. J. Syst. Evol. Microbiol.">
        <title>The Global Catalogue of Microorganisms (GCM) 10K type strain sequencing project: providing services to taxonomists for standard genome sequencing and annotation.</title>
        <authorList>
            <consortium name="The Broad Institute Genomics Platform"/>
            <consortium name="The Broad Institute Genome Sequencing Center for Infectious Disease"/>
            <person name="Wu L."/>
            <person name="Ma J."/>
        </authorList>
    </citation>
    <scope>NUCLEOTIDE SEQUENCE [LARGE SCALE GENOMIC DNA]</scope>
    <source>
        <strain evidence="4">KCTC 42964</strain>
    </source>
</reference>
<dbReference type="Gene3D" id="3.40.30.10">
    <property type="entry name" value="Glutaredoxin"/>
    <property type="match status" value="1"/>
</dbReference>
<evidence type="ECO:0000313" key="3">
    <source>
        <dbReference type="EMBL" id="MFC3226154.1"/>
    </source>
</evidence>
<dbReference type="SUPFAM" id="SSF52833">
    <property type="entry name" value="Thioredoxin-like"/>
    <property type="match status" value="1"/>
</dbReference>
<dbReference type="InterPro" id="IPR004879">
    <property type="entry name" value="Ssp411-like_TRX"/>
</dbReference>
<organism evidence="3 4">
    <name type="scientific">Marinibaculum pumilum</name>
    <dbReference type="NCBI Taxonomy" id="1766165"/>
    <lineage>
        <taxon>Bacteria</taxon>
        <taxon>Pseudomonadati</taxon>
        <taxon>Pseudomonadota</taxon>
        <taxon>Alphaproteobacteria</taxon>
        <taxon>Rhodospirillales</taxon>
        <taxon>Rhodospirillaceae</taxon>
        <taxon>Marinibaculum</taxon>
    </lineage>
</organism>
<protein>
    <submittedName>
        <fullName evidence="3">Thioredoxin domain-containing protein</fullName>
    </submittedName>
</protein>
<dbReference type="SUPFAM" id="SSF48208">
    <property type="entry name" value="Six-hairpin glycosidases"/>
    <property type="match status" value="1"/>
</dbReference>
<accession>A0ABV7KVL8</accession>
<dbReference type="InterPro" id="IPR012341">
    <property type="entry name" value="6hp_glycosidase-like_sf"/>
</dbReference>
<dbReference type="CDD" id="cd02955">
    <property type="entry name" value="SSP411"/>
    <property type="match status" value="1"/>
</dbReference>
<dbReference type="RefSeq" id="WP_379897964.1">
    <property type="nucleotide sequence ID" value="NZ_JBHRTR010000007.1"/>
</dbReference>
<feature type="domain" description="Spermatogenesis-associated protein 20-like TRX" evidence="2">
    <location>
        <begin position="23"/>
        <end position="183"/>
    </location>
</feature>
<dbReference type="InterPro" id="IPR036249">
    <property type="entry name" value="Thioredoxin-like_sf"/>
</dbReference>
<dbReference type="PIRSF" id="PIRSF006402">
    <property type="entry name" value="UCP006402_thioredoxin"/>
    <property type="match status" value="1"/>
</dbReference>
<dbReference type="Pfam" id="PF03190">
    <property type="entry name" value="Thioredox_DsbH"/>
    <property type="match status" value="1"/>
</dbReference>
<name>A0ABV7KVL8_9PROT</name>
<dbReference type="InterPro" id="IPR008928">
    <property type="entry name" value="6-hairpin_glycosidase_sf"/>
</dbReference>
<sequence>MTTDRDSSTPERSNPDRSNPDRNNLDRETSPYLLQHKDNPVHWQAWGPETLARAKALDRPILLSIGYAACHWCHVMAHESFEDPEIAALMNRLFVNVKVDREERPDIDTIYQAALAMLGEHGGWPLTMFLTPDGEPFWGGTYFPSEPKFGRPGFPSVLERIAEVYRSDPQGIEKNRAALMNGLQRMAAPPELPADARLPDLSPALLDRVAERLLEHMDMQDGGFGGAPKFPHTGVLELLWRAHLRSGRQDLADAVTLALDSMCQGGIYDHLGGGFARYSTDARWLVPHFEKMLYDNAQLVGLLTRVHCLTGDPLYRQRVEETVDWLLREMVAEGGGFAASLDADSEGEEGRFYTWSAAEVEAVLGDDAELFAAYYDISAAGNWEGRNIPNRLASPGLGDPATEEKLAECRRRLFAYREQRVRPGWDDKVLADWNGMMIAALTEAAQAFGRTDWQHAAEAAYRFVRDGMRDGPRLLHAARAGRARHTALLDDYAQVCRAALLLHQASGEQAYLDDVRTWLEILDSHYWDRDNGGYYLTADDAKGLITRTRNAQDGAIPSGNGTMVEVLYTHARLTGETARATQAEAILDAFMPELGRNVFALTTLLNAADLVMDPVDIAIIGTGRDSAALRHAAWSAPAANRILWTGGDTASLPAGHPAQGKPGGEGGTAVAYVCRDRTCSLPQTEPEMLLSLLSPRHGGPEDAARDA</sequence>
<evidence type="ECO:0000313" key="4">
    <source>
        <dbReference type="Proteomes" id="UP001595528"/>
    </source>
</evidence>
<dbReference type="Gene3D" id="1.50.10.10">
    <property type="match status" value="1"/>
</dbReference>
<dbReference type="PANTHER" id="PTHR42899:SF1">
    <property type="entry name" value="SPERMATOGENESIS-ASSOCIATED PROTEIN 20"/>
    <property type="match status" value="1"/>
</dbReference>